<dbReference type="InterPro" id="IPR019018">
    <property type="entry name" value="Rab-bd_FIP-RBD"/>
</dbReference>
<feature type="compositionally biased region" description="Polar residues" evidence="13">
    <location>
        <begin position="268"/>
        <end position="282"/>
    </location>
</feature>
<dbReference type="SMART" id="SM00239">
    <property type="entry name" value="C2"/>
    <property type="match status" value="1"/>
</dbReference>
<dbReference type="RefSeq" id="XP_012809410.1">
    <property type="nucleotide sequence ID" value="XM_012953956.3"/>
</dbReference>
<accession>A8E4V9</accession>
<feature type="compositionally biased region" description="Polar residues" evidence="13">
    <location>
        <begin position="383"/>
        <end position="408"/>
    </location>
</feature>
<dbReference type="FunFam" id="1.20.5.2440:FF:000002">
    <property type="entry name" value="rab11 family-interacting protein 2 isoform X1"/>
    <property type="match status" value="1"/>
</dbReference>
<dbReference type="PANTHER" id="PTHR15746:SF20">
    <property type="entry name" value="RAB11 FAMILY-INTERACTING PROTEIN 2"/>
    <property type="match status" value="1"/>
</dbReference>
<dbReference type="GeneID" id="100127577"/>
<dbReference type="OMA" id="GETHQES"/>
<evidence type="ECO:0000256" key="8">
    <source>
        <dbReference type="ARBA" id="ARBA00022927"/>
    </source>
</evidence>
<dbReference type="HOGENOM" id="CLU_015242_0_0_1"/>
<dbReference type="Ensembl" id="ENSXETT00000119422">
    <property type="protein sequence ID" value="ENSXETP00000105126"/>
    <property type="gene ID" value="ENSXETG00000047216"/>
</dbReference>
<keyword evidence="19" id="KW-1185">Reference proteome</keyword>
<dbReference type="EMBL" id="BC153348">
    <property type="protein sequence ID" value="AAI53349.1"/>
    <property type="molecule type" value="mRNA"/>
</dbReference>
<dbReference type="Pfam" id="PF00168">
    <property type="entry name" value="C2"/>
    <property type="match status" value="1"/>
</dbReference>
<name>A8E4V9_XENTR</name>
<dbReference type="GO" id="GO:0001891">
    <property type="term" value="C:phagocytic cup"/>
    <property type="evidence" value="ECO:0000318"/>
    <property type="project" value="GO_Central"/>
</dbReference>
<dbReference type="PROSITE" id="PS51511">
    <property type="entry name" value="FIP_RBD"/>
    <property type="match status" value="1"/>
</dbReference>
<keyword evidence="5" id="KW-0597">Phosphoprotein</keyword>
<dbReference type="InterPro" id="IPR037245">
    <property type="entry name" value="FIP-RBD_C_sf"/>
</dbReference>
<dbReference type="InterPro" id="IPR000008">
    <property type="entry name" value="C2_dom"/>
</dbReference>
<dbReference type="RefSeq" id="XP_012809411.1">
    <property type="nucleotide sequence ID" value="XM_012953957.3"/>
</dbReference>
<dbReference type="KEGG" id="xtr:100127577"/>
<evidence type="ECO:0000313" key="20">
    <source>
        <dbReference type="RefSeq" id="NP_001106414.1"/>
    </source>
</evidence>
<dbReference type="FunFam" id="2.60.40.150:FF:000070">
    <property type="entry name" value="rab11 family-interacting protein 2 isoform X1"/>
    <property type="match status" value="1"/>
</dbReference>
<dbReference type="RefSeq" id="XP_012809413.1">
    <property type="nucleotide sequence ID" value="XM_012953959.3"/>
</dbReference>
<dbReference type="CTD" id="22841"/>
<evidence type="ECO:0000256" key="10">
    <source>
        <dbReference type="ARBA" id="ARBA00055128"/>
    </source>
</evidence>
<evidence type="ECO:0000256" key="12">
    <source>
        <dbReference type="ARBA" id="ARBA00071491"/>
    </source>
</evidence>
<evidence type="ECO:0000313" key="22">
    <source>
        <dbReference type="RefSeq" id="XP_012809411.1"/>
    </source>
</evidence>
<feature type="region of interest" description="Disordered" evidence="13">
    <location>
        <begin position="167"/>
        <end position="202"/>
    </location>
</feature>
<gene>
    <name evidence="18 20 21 22 23 24 25" type="primary">rab11fip2</name>
    <name evidence="16" type="synonym">LOC100127577</name>
    <name evidence="17" type="ORF">XENTR_v90026709mg</name>
</gene>
<proteinExistence type="evidence at transcript level"/>
<dbReference type="PaxDb" id="8364-ENSXETP00000021065"/>
<sequence>MLEEIAQKWYPTHVQVTVLEARELHPKGKHGTNDTYTIIQLGKEKYSTSVVEKTLSPVWKEEASFELPGLVMEENAEQYQLQLTAMHRSLVGLDKFLGQVCINLNNMFEKKEHRKTGWYKLESKQGKRNKERGELKVNIQFMRNNMTASMFDLSVKDKTRSPFARLKDKMKGRKPDGSDTSSAIIPSTSNLHSGQDTGDKEIHIRNKPKKPFLLGPQRLSSAHSMSDLIGPQSSKMNAAGLPVKLPLDSISAADESGSTKSPHRRTMSVDTSKVETNPTGSDWSIGGSTDPDPTVSPTLPQKFATLPRQWTPYVDKNDSWETGGKTVPGNISGGLFSKSGEGKKEVKKKDKVSLFERVTGKKEGKRQSQENLDWGSDGRSPDSAGQASAYDSTNPFLTNYRMGNQPTDQRSHLKFSSGEAPGTAQMGRHGRGAEHHQQKGRSPDSGPFDGAGLYSHLTRNEVERELSKHKELLKRKDGHIRELEDYIDDLLVRVMEETPSILRVPYIPSKKAGKFPQS</sequence>
<evidence type="ECO:0000256" key="2">
    <source>
        <dbReference type="ARBA" id="ARBA00004654"/>
    </source>
</evidence>
<keyword evidence="7" id="KW-0967">Endosome</keyword>
<evidence type="ECO:0000256" key="7">
    <source>
        <dbReference type="ARBA" id="ARBA00022753"/>
    </source>
</evidence>
<evidence type="ECO:0000259" key="15">
    <source>
        <dbReference type="PROSITE" id="PS51511"/>
    </source>
</evidence>
<keyword evidence="4" id="KW-1003">Cell membrane</keyword>
<dbReference type="GO" id="GO:0023052">
    <property type="term" value="P:signaling"/>
    <property type="evidence" value="ECO:0007669"/>
    <property type="project" value="UniProtKB-ARBA"/>
</dbReference>
<evidence type="ECO:0000313" key="16">
    <source>
        <dbReference type="EMBL" id="AAI53349.1"/>
    </source>
</evidence>
<protein>
    <recommendedName>
        <fullName evidence="12">Rab11 family-interacting protein 2</fullName>
    </recommendedName>
</protein>
<evidence type="ECO:0000313" key="24">
    <source>
        <dbReference type="RefSeq" id="XP_012809413.1"/>
    </source>
</evidence>
<dbReference type="GO" id="GO:0005768">
    <property type="term" value="C:endosome"/>
    <property type="evidence" value="ECO:0000318"/>
    <property type="project" value="GO_Central"/>
</dbReference>
<organism evidence="16">
    <name type="scientific">Xenopus tropicalis</name>
    <name type="common">Western clawed frog</name>
    <name type="synonym">Silurana tropicalis</name>
    <dbReference type="NCBI Taxonomy" id="8364"/>
    <lineage>
        <taxon>Eukaryota</taxon>
        <taxon>Metazoa</taxon>
        <taxon>Chordata</taxon>
        <taxon>Craniata</taxon>
        <taxon>Vertebrata</taxon>
        <taxon>Euteleostomi</taxon>
        <taxon>Amphibia</taxon>
        <taxon>Batrachia</taxon>
        <taxon>Anura</taxon>
        <taxon>Pipoidea</taxon>
        <taxon>Pipidae</taxon>
        <taxon>Xenopodinae</taxon>
        <taxon>Xenopus</taxon>
        <taxon>Silurana</taxon>
    </lineage>
</organism>
<dbReference type="Gene3D" id="1.20.5.2440">
    <property type="match status" value="1"/>
</dbReference>
<dbReference type="Ensembl" id="ENSXETT00000107632">
    <property type="protein sequence ID" value="ENSXETP00000113760"/>
    <property type="gene ID" value="ENSXETG00000047216"/>
</dbReference>
<keyword evidence="9" id="KW-0472">Membrane</keyword>
<evidence type="ECO:0000313" key="17">
    <source>
        <dbReference type="EMBL" id="OCA17750.1"/>
    </source>
</evidence>
<evidence type="ECO:0000256" key="6">
    <source>
        <dbReference type="ARBA" id="ARBA00022737"/>
    </source>
</evidence>
<dbReference type="GeneTree" id="ENSGT00940000158482"/>
<evidence type="ECO:0000256" key="11">
    <source>
        <dbReference type="ARBA" id="ARBA00062390"/>
    </source>
</evidence>
<evidence type="ECO:0000313" key="21">
    <source>
        <dbReference type="RefSeq" id="XP_012809410.1"/>
    </source>
</evidence>
<reference evidence="16" key="2">
    <citation type="submission" date="2007-09" db="EMBL/GenBank/DDBJ databases">
        <authorList>
            <consortium name="NIH - Xenopus Gene Collection (XGC) project"/>
        </authorList>
    </citation>
    <scope>NUCLEOTIDE SEQUENCE [LARGE SCALE MRNA]</scope>
    <source>
        <tissue evidence="16">Brain</tissue>
    </source>
</reference>
<dbReference type="GO" id="GO:0015031">
    <property type="term" value="P:protein transport"/>
    <property type="evidence" value="ECO:0007669"/>
    <property type="project" value="UniProtKB-KW"/>
</dbReference>
<feature type="compositionally biased region" description="Basic and acidic residues" evidence="13">
    <location>
        <begin position="167"/>
        <end position="177"/>
    </location>
</feature>
<dbReference type="AlphaFoldDB" id="A8E4V9"/>
<dbReference type="RefSeq" id="NP_001106414.1">
    <property type="nucleotide sequence ID" value="NM_001112943.1"/>
</dbReference>
<dbReference type="CDD" id="cd08682">
    <property type="entry name" value="C2_Rab11-FIP_classI"/>
    <property type="match status" value="1"/>
</dbReference>
<feature type="domain" description="C2" evidence="14">
    <location>
        <begin position="1"/>
        <end position="119"/>
    </location>
</feature>
<keyword evidence="8" id="KW-0653">Protein transport</keyword>
<dbReference type="STRING" id="8364.ENSXETP00000011345"/>
<reference evidence="17 18" key="4">
    <citation type="journal article" date="2010" name="Science">
        <title>The genome of the Western clawed frog Xenopus tropicalis.</title>
        <authorList>
            <person name="Hellsten U."/>
            <person name="Harland R.M."/>
            <person name="Gilchrist M.J."/>
            <person name="Hendrix D."/>
            <person name="Jurka J."/>
            <person name="Kapitonov V."/>
            <person name="Ovcharenko I."/>
            <person name="Putnam N.H."/>
            <person name="Shu S."/>
            <person name="Taher L."/>
            <person name="Blitz I.L."/>
            <person name="Blumberg B."/>
            <person name="Dichmann D.S."/>
            <person name="Dubchak I."/>
            <person name="Amaya E."/>
            <person name="Detter J.C."/>
            <person name="Fletcher R."/>
            <person name="Gerhard D.S."/>
            <person name="Goodstein D."/>
            <person name="Graves T."/>
            <person name="Grigoriev I.V."/>
            <person name="Grimwood J."/>
            <person name="Kawashima T."/>
            <person name="Lindquist E."/>
            <person name="Lucas S.M."/>
            <person name="Mead P.E."/>
            <person name="Mitros T."/>
            <person name="Ogino H."/>
            <person name="Ohta Y."/>
            <person name="Poliakov A.V."/>
            <person name="Pollet N."/>
            <person name="Robert J."/>
            <person name="Salamov A."/>
            <person name="Sater A.K."/>
            <person name="Schmutz J."/>
            <person name="Terry A."/>
            <person name="Vize P.D."/>
            <person name="Warren W.C."/>
            <person name="Wells D."/>
            <person name="Wills A."/>
            <person name="Wilson R.K."/>
            <person name="Zimmerman L.B."/>
            <person name="Zorn A.M."/>
            <person name="Grainger R."/>
            <person name="Grammer T."/>
            <person name="Khokha M.K."/>
            <person name="Richardson P.M."/>
            <person name="Rokhsar D.S."/>
        </authorList>
    </citation>
    <scope>NUCLEOTIDE SEQUENCE [LARGE SCALE GENOMIC DNA]</scope>
    <source>
        <strain evidence="17 18">Nigerian</strain>
    </source>
</reference>
<evidence type="ECO:0000313" key="25">
    <source>
        <dbReference type="Xenbase" id="XB-GENE-5947669"/>
    </source>
</evidence>
<dbReference type="ExpressionAtlas" id="A8E4V9">
    <property type="expression patterns" value="baseline"/>
</dbReference>
<feature type="compositionally biased region" description="Polar residues" evidence="13">
    <location>
        <begin position="178"/>
        <end position="196"/>
    </location>
</feature>
<evidence type="ECO:0000256" key="1">
    <source>
        <dbReference type="ARBA" id="ARBA00004202"/>
    </source>
</evidence>
<evidence type="ECO:0000313" key="19">
    <source>
        <dbReference type="Proteomes" id="UP000008143"/>
    </source>
</evidence>
<dbReference type="Ensembl" id="ENSXETT00000111961">
    <property type="protein sequence ID" value="ENSXETP00000114372"/>
    <property type="gene ID" value="ENSXETG00000047216"/>
</dbReference>
<accession>F6VQG2</accession>
<keyword evidence="6" id="KW-0677">Repeat</keyword>
<evidence type="ECO:0000256" key="5">
    <source>
        <dbReference type="ARBA" id="ARBA00022553"/>
    </source>
</evidence>
<dbReference type="Ensembl" id="ENSXETT00000115281">
    <property type="protein sequence ID" value="ENSXETP00000106062"/>
    <property type="gene ID" value="ENSXETG00000047216"/>
</dbReference>
<dbReference type="eggNOG" id="ENOG502QUFJ">
    <property type="taxonomic scope" value="Eukaryota"/>
</dbReference>
<dbReference type="GO" id="GO:0055038">
    <property type="term" value="C:recycling endosome membrane"/>
    <property type="evidence" value="ECO:0007669"/>
    <property type="project" value="UniProtKB-SubCell"/>
</dbReference>
<dbReference type="GO" id="GO:0031267">
    <property type="term" value="F:small GTPase binding"/>
    <property type="evidence" value="ECO:0007669"/>
    <property type="project" value="InterPro"/>
</dbReference>
<dbReference type="SUPFAM" id="SSF49562">
    <property type="entry name" value="C2 domain (Calcium/lipid-binding domain, CaLB)"/>
    <property type="match status" value="1"/>
</dbReference>
<feature type="region of interest" description="Disordered" evidence="13">
    <location>
        <begin position="252"/>
        <end position="294"/>
    </location>
</feature>
<evidence type="ECO:0000256" key="4">
    <source>
        <dbReference type="ARBA" id="ARBA00022475"/>
    </source>
</evidence>
<dbReference type="PROSITE" id="PS50004">
    <property type="entry name" value="C2"/>
    <property type="match status" value="1"/>
</dbReference>
<dbReference type="AGR" id="Xenbase:XB-GENE-5947669"/>
<dbReference type="InterPro" id="IPR035892">
    <property type="entry name" value="C2_domain_sf"/>
</dbReference>
<comment type="subcellular location">
    <subcellularLocation>
        <location evidence="1">Cell membrane</location>
        <topology evidence="1">Peripheral membrane protein</topology>
    </subcellularLocation>
    <subcellularLocation>
        <location evidence="2">Recycling endosome membrane</location>
        <topology evidence="2">Peripheral membrane protein</topology>
    </subcellularLocation>
</comment>
<evidence type="ECO:0000259" key="14">
    <source>
        <dbReference type="PROSITE" id="PS50004"/>
    </source>
</evidence>
<comment type="subunit">
    <text evidence="11">Homooligomerizes in a Rab11-independent manner. Forms a heterooligomeric complex with RAB11FIP4. Interacts with AP2A1, MYO5B, RAB25 and REPS1. Interacts with RAB11A and RAB11B (activated GTP-bound form). Interacts with NPC1L1. Interacts (via NPF motifs) with EHD1 and EHD3. Interacts with TICAM2; this interaction directs RAB11FIP2 to the phagosome. Interacts with RAB14 and RAB25 (GTP-bound forms).</text>
</comment>
<dbReference type="GO" id="GO:0007154">
    <property type="term" value="P:cell communication"/>
    <property type="evidence" value="ECO:0007669"/>
    <property type="project" value="UniProtKB-ARBA"/>
</dbReference>
<evidence type="ECO:0000256" key="13">
    <source>
        <dbReference type="SAM" id="MobiDB-lite"/>
    </source>
</evidence>
<evidence type="ECO:0000256" key="9">
    <source>
        <dbReference type="ARBA" id="ARBA00023136"/>
    </source>
</evidence>
<reference evidence="20" key="1">
    <citation type="journal article" date="2002" name="Dev. Dyn.">
        <title>Genetic and genomic tools for Xenopus research: The NIH Xenopus initiative.</title>
        <authorList>
            <person name="Klein S.L."/>
            <person name="Strausberg R.L."/>
            <person name="Wagner L."/>
            <person name="Pontius J."/>
            <person name="Clifton S.W."/>
            <person name="Richardson P."/>
        </authorList>
    </citation>
    <scope>NUCLEOTIDE SEQUENCE</scope>
</reference>
<dbReference type="InterPro" id="IPR037789">
    <property type="entry name" value="FIP_classI"/>
</dbReference>
<comment type="function">
    <text evidence="10">A Rab11 effector binding preferentially phosphatidylinositol 3,4,5-trisphosphate (PtdInsP3) and phosphatidic acid (PA) and acting in the regulation of the transport of vesicles from the endosomal recycling compartment (ERC) to the plasma membrane. Involved in insulin granule exocytosis. Also involved in receptor-mediated endocytosis and membrane trafficking of recycling endosomes, probably originating from clathrin-coated vesicles. Required in a complex with MYO5B and RAB11 for the transport of NPC1L1 to the plasma membrane. Also acts as a regulator of cell polarity. Plays an essential role in phagocytosis through a mechanism involving TICAM2, RAC1 and CDC42 Rho GTPases for controlling actin-dynamics.</text>
</comment>
<dbReference type="Reactome" id="R-XTR-432040">
    <property type="pathway name" value="Vasopressin regulates renal water homeostasis via Aquaporins"/>
</dbReference>
<reference evidence="18" key="6">
    <citation type="submission" date="2021-03" db="UniProtKB">
        <authorList>
            <consortium name="Ensembl"/>
        </authorList>
    </citation>
    <scope>IDENTIFICATION</scope>
</reference>
<feature type="region of interest" description="Disordered" evidence="13">
    <location>
        <begin position="314"/>
        <end position="453"/>
    </location>
</feature>
<reference evidence="17" key="3">
    <citation type="submission" date="2009-11" db="EMBL/GenBank/DDBJ databases">
        <authorList>
            <consortium name="US DOE Joint Genome Institute (JGI-PGF)"/>
            <person name="Ottilar R."/>
            <person name="Schmutz J."/>
            <person name="Salamov A."/>
            <person name="Cheng J.F."/>
            <person name="Lucas S."/>
            <person name="Pitluck S."/>
            <person name="Gundlach H."/>
            <person name="Guo Y."/>
            <person name="Haberer G."/>
            <person name="Nasrallah J."/>
            <person name="Mayer K.F.X."/>
            <person name="van de Peer Y."/>
            <person name="Weigel D."/>
            <person name="Grigoriev I.V."/>
        </authorList>
    </citation>
    <scope>NUCLEOTIDE SEQUENCE</scope>
    <source>
        <strain evidence="17">Nigerian</strain>
    </source>
</reference>
<dbReference type="Xenbase" id="XB-GENE-5947669">
    <property type="gene designation" value="rab11fip2"/>
</dbReference>
<reference evidence="17" key="5">
    <citation type="submission" date="2016-05" db="EMBL/GenBank/DDBJ databases">
        <title>WGS assembly of Xenopus tropicalis.</title>
        <authorList>
            <person name="Sessions A."/>
            <person name="Jenkins J."/>
            <person name="Mitros T."/>
            <person name="Lyons J.T."/>
            <person name="Dichmann D.S."/>
            <person name="Robert J."/>
            <person name="Harland R.M."/>
            <person name="Rokhsar D.S."/>
        </authorList>
    </citation>
    <scope>NUCLEOTIDE SEQUENCE</scope>
    <source>
        <strain evidence="17">Nigerian</strain>
    </source>
</reference>
<dbReference type="Pfam" id="PF09457">
    <property type="entry name" value="RBD-FIP"/>
    <property type="match status" value="1"/>
</dbReference>
<feature type="compositionally biased region" description="Basic and acidic residues" evidence="13">
    <location>
        <begin position="340"/>
        <end position="368"/>
    </location>
</feature>
<evidence type="ECO:0000313" key="18">
    <source>
        <dbReference type="Ensembl" id="ENSXETP00000105126"/>
    </source>
</evidence>
<dbReference type="RefSeq" id="XP_012809412.1">
    <property type="nucleotide sequence ID" value="XM_012953958.3"/>
</dbReference>
<dbReference type="SUPFAM" id="SSF144270">
    <property type="entry name" value="Eferin C-derminal domain-like"/>
    <property type="match status" value="1"/>
</dbReference>
<dbReference type="Gene3D" id="2.60.40.150">
    <property type="entry name" value="C2 domain"/>
    <property type="match status" value="1"/>
</dbReference>
<dbReference type="EMBL" id="KV460469">
    <property type="protein sequence ID" value="OCA17750.1"/>
    <property type="molecule type" value="Genomic_DNA"/>
</dbReference>
<evidence type="ECO:0000313" key="23">
    <source>
        <dbReference type="RefSeq" id="XP_012809412.1"/>
    </source>
</evidence>
<reference evidence="20 21" key="7">
    <citation type="submission" date="2025-04" db="UniProtKB">
        <authorList>
            <consortium name="RefSeq"/>
        </authorList>
    </citation>
    <scope>IDENTIFICATION</scope>
    <source>
        <strain evidence="21 22">Nigerian</strain>
        <tissue evidence="21 22">Liver and blood</tissue>
    </source>
</reference>
<dbReference type="OrthoDB" id="8956628at2759"/>
<dbReference type="Proteomes" id="UP000008143">
    <property type="component" value="Chromosome 7"/>
</dbReference>
<evidence type="ECO:0000256" key="3">
    <source>
        <dbReference type="ARBA" id="ARBA00022448"/>
    </source>
</evidence>
<feature type="domain" description="FIP-RBD" evidence="15">
    <location>
        <begin position="443"/>
        <end position="505"/>
    </location>
</feature>
<dbReference type="PANTHER" id="PTHR15746">
    <property type="entry name" value="RAB11-RELATED"/>
    <property type="match status" value="1"/>
</dbReference>
<dbReference type="GO" id="GO:0045055">
    <property type="term" value="P:regulated exocytosis"/>
    <property type="evidence" value="ECO:0000318"/>
    <property type="project" value="GO_Central"/>
</dbReference>
<keyword evidence="3" id="KW-0813">Transport</keyword>